<evidence type="ECO:0000256" key="3">
    <source>
        <dbReference type="SAM" id="Phobius"/>
    </source>
</evidence>
<dbReference type="PROSITE" id="PS50042">
    <property type="entry name" value="CNMP_BINDING_3"/>
    <property type="match status" value="1"/>
</dbReference>
<keyword evidence="2" id="KW-0407">Ion channel</keyword>
<dbReference type="PANTHER" id="PTHR45651:SF68">
    <property type="entry name" value="ION TRANSPORT DOMAIN-CONTAINING PROTEIN"/>
    <property type="match status" value="1"/>
</dbReference>
<accession>A0A978VRK1</accession>
<evidence type="ECO:0000313" key="5">
    <source>
        <dbReference type="EMBL" id="KAH7538176.1"/>
    </source>
</evidence>
<dbReference type="InterPro" id="IPR000595">
    <property type="entry name" value="cNMP-bd_dom"/>
</dbReference>
<keyword evidence="1" id="KW-0813">Transport</keyword>
<dbReference type="CDD" id="cd00038">
    <property type="entry name" value="CAP_ED"/>
    <property type="match status" value="1"/>
</dbReference>
<keyword evidence="3" id="KW-0812">Transmembrane</keyword>
<feature type="transmembrane region" description="Helical" evidence="3">
    <location>
        <begin position="20"/>
        <end position="42"/>
    </location>
</feature>
<keyword evidence="1" id="KW-0406">Ion transport</keyword>
<evidence type="ECO:0000256" key="1">
    <source>
        <dbReference type="ARBA" id="ARBA00023286"/>
    </source>
</evidence>
<dbReference type="InterPro" id="IPR014710">
    <property type="entry name" value="RmlC-like_jellyroll"/>
</dbReference>
<organism evidence="5 6">
    <name type="scientific">Ziziphus jujuba var. spinosa</name>
    <dbReference type="NCBI Taxonomy" id="714518"/>
    <lineage>
        <taxon>Eukaryota</taxon>
        <taxon>Viridiplantae</taxon>
        <taxon>Streptophyta</taxon>
        <taxon>Embryophyta</taxon>
        <taxon>Tracheophyta</taxon>
        <taxon>Spermatophyta</taxon>
        <taxon>Magnoliopsida</taxon>
        <taxon>eudicotyledons</taxon>
        <taxon>Gunneridae</taxon>
        <taxon>Pentapetalae</taxon>
        <taxon>rosids</taxon>
        <taxon>fabids</taxon>
        <taxon>Rosales</taxon>
        <taxon>Rhamnaceae</taxon>
        <taxon>Paliureae</taxon>
        <taxon>Ziziphus</taxon>
    </lineage>
</organism>
<reference evidence="5" key="1">
    <citation type="journal article" date="2021" name="Front. Plant Sci.">
        <title>Chromosome-Scale Genome Assembly for Chinese Sour Jujube and Insights Into Its Genome Evolution and Domestication Signature.</title>
        <authorList>
            <person name="Shen L.-Y."/>
            <person name="Luo H."/>
            <person name="Wang X.-L."/>
            <person name="Wang X.-M."/>
            <person name="Qiu X.-J."/>
            <person name="Liu H."/>
            <person name="Zhou S.-S."/>
            <person name="Jia K.-H."/>
            <person name="Nie S."/>
            <person name="Bao Y.-T."/>
            <person name="Zhang R.-G."/>
            <person name="Yun Q.-Z."/>
            <person name="Chai Y.-H."/>
            <person name="Lu J.-Y."/>
            <person name="Li Y."/>
            <person name="Zhao S.-W."/>
            <person name="Mao J.-F."/>
            <person name="Jia S.-G."/>
            <person name="Mao Y.-M."/>
        </authorList>
    </citation>
    <scope>NUCLEOTIDE SEQUENCE</scope>
    <source>
        <strain evidence="5">AT0</strain>
        <tissue evidence="5">Leaf</tissue>
    </source>
</reference>
<dbReference type="GO" id="GO:0016020">
    <property type="term" value="C:membrane"/>
    <property type="evidence" value="ECO:0007669"/>
    <property type="project" value="UniProtKB-SubCell"/>
</dbReference>
<comment type="caution">
    <text evidence="5">The sequence shown here is derived from an EMBL/GenBank/DDBJ whole genome shotgun (WGS) entry which is preliminary data.</text>
</comment>
<dbReference type="InterPro" id="IPR018490">
    <property type="entry name" value="cNMP-bd_dom_sf"/>
</dbReference>
<dbReference type="GO" id="GO:0034220">
    <property type="term" value="P:monoatomic ion transmembrane transport"/>
    <property type="evidence" value="ECO:0007669"/>
    <property type="project" value="UniProtKB-KW"/>
</dbReference>
<dbReference type="AlphaFoldDB" id="A0A978VRK1"/>
<evidence type="ECO:0000313" key="6">
    <source>
        <dbReference type="Proteomes" id="UP000813462"/>
    </source>
</evidence>
<dbReference type="SMART" id="SM00100">
    <property type="entry name" value="cNMP"/>
    <property type="match status" value="1"/>
</dbReference>
<name>A0A978VRK1_ZIZJJ</name>
<dbReference type="EMBL" id="JAEACU010000003">
    <property type="protein sequence ID" value="KAH7538176.1"/>
    <property type="molecule type" value="Genomic_DNA"/>
</dbReference>
<keyword evidence="1" id="KW-1071">Ligand-gated ion channel</keyword>
<protein>
    <recommendedName>
        <fullName evidence="4">Cyclic nucleotide-binding domain-containing protein</fullName>
    </recommendedName>
</protein>
<dbReference type="PANTHER" id="PTHR45651">
    <property type="entry name" value="CYCLIC NUCLEOTIDE-GATED ION CHANNEL 15-RELATED-RELATED"/>
    <property type="match status" value="1"/>
</dbReference>
<sequence>MDIQDERDARRTSVLGWLKALAIVFRLLTDLAYIMDIVYYVAKASQDLKIEEPSLVWKKGEFLKYALGMARRLSWFHILIDFLAVIHVPQAQLYMQLATSRSEEVKQKMKLKMLDIEAWINKNELPKSWKTVFGKMVQSKLEDQNKDVDVENLLSVLPAADCKSIKQLLCIKILRKVRVFQNMKESVLEDICAHLKPVTYAENSYIIREGHPLDRMLFITQGTVLDFTSSSAYNTNAGTSSSTSNSIIRCSSSVSMKRLRKGDYHGEELLEWSLTHFSFAEFPISTSNAVCHTKVEGFVLKANDLLNAVKRYWWHFRRMNPYSRVSHRQVERWESLAVSVIQTLWRRKQAKKPINYSKSVYGGNLQQSLNKYRRLRSITRH</sequence>
<evidence type="ECO:0000256" key="2">
    <source>
        <dbReference type="ARBA" id="ARBA00023303"/>
    </source>
</evidence>
<gene>
    <name evidence="5" type="ORF">FEM48_Zijuj03G0171200</name>
</gene>
<keyword evidence="3" id="KW-1133">Transmembrane helix</keyword>
<dbReference type="Proteomes" id="UP000813462">
    <property type="component" value="Unassembled WGS sequence"/>
</dbReference>
<dbReference type="SUPFAM" id="SSF51206">
    <property type="entry name" value="cAMP-binding domain-like"/>
    <property type="match status" value="1"/>
</dbReference>
<proteinExistence type="predicted"/>
<evidence type="ECO:0000259" key="4">
    <source>
        <dbReference type="PROSITE" id="PS50042"/>
    </source>
</evidence>
<feature type="domain" description="Cyclic nucleotide-binding" evidence="4">
    <location>
        <begin position="179"/>
        <end position="270"/>
    </location>
</feature>
<dbReference type="Gene3D" id="2.60.120.10">
    <property type="entry name" value="Jelly Rolls"/>
    <property type="match status" value="1"/>
</dbReference>
<keyword evidence="3" id="KW-0472">Membrane</keyword>